<sequence length="65" mass="7722">MPNRILLTITLSLFFFQLAFSIIYSNIIIKINQTFFEKNKVYTNLSSVNQNLELQYVQKYAINQQ</sequence>
<proteinExistence type="predicted"/>
<reference evidence="2" key="1">
    <citation type="submission" date="2017-09" db="EMBL/GenBank/DDBJ databases">
        <title>Depth-based differentiation of microbial function through sediment-hosted aquifers and enrichment of novel symbionts in the deep terrestrial subsurface.</title>
        <authorList>
            <person name="Probst A.J."/>
            <person name="Ladd B."/>
            <person name="Jarett J.K."/>
            <person name="Geller-Mcgrath D.E."/>
            <person name="Sieber C.M.K."/>
            <person name="Emerson J.B."/>
            <person name="Anantharaman K."/>
            <person name="Thomas B.C."/>
            <person name="Malmstrom R."/>
            <person name="Stieglmeier M."/>
            <person name="Klingl A."/>
            <person name="Woyke T."/>
            <person name="Ryan C.M."/>
            <person name="Banfield J.F."/>
        </authorList>
    </citation>
    <scope>NUCLEOTIDE SEQUENCE [LARGE SCALE GENOMIC DNA]</scope>
</reference>
<evidence type="ECO:0000313" key="1">
    <source>
        <dbReference type="EMBL" id="PIX68261.1"/>
    </source>
</evidence>
<gene>
    <name evidence="1" type="ORF">COZ41_00640</name>
</gene>
<name>A0A2M7LJL0_9BACT</name>
<dbReference type="Proteomes" id="UP000229531">
    <property type="component" value="Unassembled WGS sequence"/>
</dbReference>
<organism evidence="1 2">
    <name type="scientific">Candidatus Shapirobacteria bacterium CG_4_10_14_3_um_filter_35_13</name>
    <dbReference type="NCBI Taxonomy" id="1974873"/>
    <lineage>
        <taxon>Bacteria</taxon>
        <taxon>Candidatus Shapironibacteriota</taxon>
    </lineage>
</organism>
<evidence type="ECO:0000313" key="2">
    <source>
        <dbReference type="Proteomes" id="UP000229531"/>
    </source>
</evidence>
<protein>
    <submittedName>
        <fullName evidence="1">Uncharacterized protein</fullName>
    </submittedName>
</protein>
<dbReference type="AlphaFoldDB" id="A0A2M7LJL0"/>
<dbReference type="EMBL" id="PFJG01000010">
    <property type="protein sequence ID" value="PIX68261.1"/>
    <property type="molecule type" value="Genomic_DNA"/>
</dbReference>
<accession>A0A2M7LJL0</accession>
<comment type="caution">
    <text evidence="1">The sequence shown here is derived from an EMBL/GenBank/DDBJ whole genome shotgun (WGS) entry which is preliminary data.</text>
</comment>